<dbReference type="EMBL" id="VZAH01000058">
    <property type="protein sequence ID" value="MQP13899.1"/>
    <property type="molecule type" value="Genomic_DNA"/>
</dbReference>
<dbReference type="InterPro" id="IPR014966">
    <property type="entry name" value="FRG-dom"/>
</dbReference>
<name>A0A6G1VKD8_9BACT</name>
<dbReference type="Proteomes" id="UP000477980">
    <property type="component" value="Unassembled WGS sequence"/>
</dbReference>
<feature type="domain" description="FRG" evidence="1">
    <location>
        <begin position="75"/>
        <end position="189"/>
    </location>
</feature>
<reference evidence="2 3" key="1">
    <citation type="submission" date="2019-09" db="EMBL/GenBank/DDBJ databases">
        <title>Distinct polysaccharide growth profiles of human intestinal Prevotella copri isolates.</title>
        <authorList>
            <person name="Fehlner-Peach H."/>
            <person name="Magnabosco C."/>
            <person name="Raghavan V."/>
            <person name="Scher J.U."/>
            <person name="Tett A."/>
            <person name="Cox L.M."/>
            <person name="Gottsegen C."/>
            <person name="Watters A."/>
            <person name="Wiltshire- Gordon J.D."/>
            <person name="Segata N."/>
            <person name="Bonneau R."/>
            <person name="Littman D.R."/>
        </authorList>
    </citation>
    <scope>NUCLEOTIDE SEQUENCE [LARGE SCALE GENOMIC DNA]</scope>
    <source>
        <strain evidence="3">iAA917</strain>
    </source>
</reference>
<proteinExistence type="predicted"/>
<evidence type="ECO:0000313" key="2">
    <source>
        <dbReference type="EMBL" id="MQP13899.1"/>
    </source>
</evidence>
<organism evidence="2 3">
    <name type="scientific">Segatella copri</name>
    <dbReference type="NCBI Taxonomy" id="165179"/>
    <lineage>
        <taxon>Bacteria</taxon>
        <taxon>Pseudomonadati</taxon>
        <taxon>Bacteroidota</taxon>
        <taxon>Bacteroidia</taxon>
        <taxon>Bacteroidales</taxon>
        <taxon>Prevotellaceae</taxon>
        <taxon>Segatella</taxon>
    </lineage>
</organism>
<protein>
    <submittedName>
        <fullName evidence="2">FRG domain-containing protein</fullName>
    </submittedName>
</protein>
<sequence>MVALGEKDFTLHPICVVPPERHYNSCKELKEDLKWFEESRAYFYKLHPEFKPKEGQFEQIKLTGKKGFILLPTSLDYGVLYRGQGQHYRKCLPSLYRDGLTEDKIFVEHVRIAEFRLFLEQFEVTRHFEECGYVVDYVGLAQHYGLKTDVLDVTSDIDVSMFFAMCDYDKNTDTYKPKTEDKEYIGYIYAILSNERSNDPKIPFGVFSNKIDVIGLQPFLRPGRQKGYAYHVGKEGMLRGFLYSFSYTKADSEAIYNYYHQGRDLWCKDDIVDTAKAISVTNTFSSEAVSLAVRMFGGTKSINKRIKSLKSTGFSIINRRKLPWYSFKKPLTEKQWKDIQQNIVARKYVSDKIDRPYLSTQQIGQELLFNYIYGCVDSPVGYDSGLCFMEGKESSVWGIQNLSNKNPLSPGADDKIHAKWYEDANTAPRTRSFQVPDSFRSQLIRIRR</sequence>
<accession>A0A6G1VKD8</accession>
<dbReference type="AlphaFoldDB" id="A0A6G1VKD8"/>
<evidence type="ECO:0000313" key="3">
    <source>
        <dbReference type="Proteomes" id="UP000477980"/>
    </source>
</evidence>
<dbReference type="SMART" id="SM00901">
    <property type="entry name" value="FRG"/>
    <property type="match status" value="1"/>
</dbReference>
<dbReference type="Pfam" id="PF08867">
    <property type="entry name" value="FRG"/>
    <property type="match status" value="1"/>
</dbReference>
<dbReference type="RefSeq" id="WP_153090170.1">
    <property type="nucleotide sequence ID" value="NZ_VZAH01000058.1"/>
</dbReference>
<comment type="caution">
    <text evidence="2">The sequence shown here is derived from an EMBL/GenBank/DDBJ whole genome shotgun (WGS) entry which is preliminary data.</text>
</comment>
<dbReference type="OrthoDB" id="8478691at2"/>
<evidence type="ECO:0000259" key="1">
    <source>
        <dbReference type="SMART" id="SM00901"/>
    </source>
</evidence>
<gene>
    <name evidence="2" type="ORF">F7D25_05650</name>
</gene>